<name>A0ABV3RH63_9RHOB</name>
<keyword evidence="1" id="KW-1133">Transmembrane helix</keyword>
<feature type="transmembrane region" description="Helical" evidence="1">
    <location>
        <begin position="41"/>
        <end position="59"/>
    </location>
</feature>
<accession>A0ABV3RH63</accession>
<evidence type="ECO:0000313" key="2">
    <source>
        <dbReference type="EMBL" id="MEW9918307.1"/>
    </source>
</evidence>
<evidence type="ECO:0000313" key="3">
    <source>
        <dbReference type="Proteomes" id="UP001556098"/>
    </source>
</evidence>
<keyword evidence="1" id="KW-0812">Transmembrane</keyword>
<reference evidence="2 3" key="1">
    <citation type="submission" date="2024-07" db="EMBL/GenBank/DDBJ databases">
        <title>Marimonas sp.nov., isolated from tidal-flat sediment.</title>
        <authorList>
            <person name="Jayan J.N."/>
            <person name="Lee S.S."/>
        </authorList>
    </citation>
    <scope>NUCLEOTIDE SEQUENCE [LARGE SCALE GENOMIC DNA]</scope>
    <source>
        <strain evidence="2 3">MJW-29</strain>
    </source>
</reference>
<sequence length="115" mass="12311">MTMLVLSLVANVLVTFAVTLVIWQNRFSVDNVYGPDMPARRILACVYLAIGAVSLYALLQLGAGQENITRGVALTLLPLQIVYKLMTAVALPVMHPVVLANLGIAALHAVTLLTL</sequence>
<dbReference type="RefSeq" id="WP_367876009.1">
    <property type="nucleotide sequence ID" value="NZ_JBFNXX010000001.1"/>
</dbReference>
<dbReference type="Proteomes" id="UP001556098">
    <property type="component" value="Unassembled WGS sequence"/>
</dbReference>
<organism evidence="2 3">
    <name type="scientific">Sulfitobacter sediminis</name>
    <dbReference type="NCBI Taxonomy" id="3234186"/>
    <lineage>
        <taxon>Bacteria</taxon>
        <taxon>Pseudomonadati</taxon>
        <taxon>Pseudomonadota</taxon>
        <taxon>Alphaproteobacteria</taxon>
        <taxon>Rhodobacterales</taxon>
        <taxon>Roseobacteraceae</taxon>
        <taxon>Sulfitobacter</taxon>
    </lineage>
</organism>
<dbReference type="EMBL" id="JBFNXX010000001">
    <property type="protein sequence ID" value="MEW9918307.1"/>
    <property type="molecule type" value="Genomic_DNA"/>
</dbReference>
<evidence type="ECO:0000256" key="1">
    <source>
        <dbReference type="SAM" id="Phobius"/>
    </source>
</evidence>
<proteinExistence type="predicted"/>
<keyword evidence="3" id="KW-1185">Reference proteome</keyword>
<keyword evidence="1" id="KW-0472">Membrane</keyword>
<protein>
    <submittedName>
        <fullName evidence="2">Uncharacterized protein</fullName>
    </submittedName>
</protein>
<comment type="caution">
    <text evidence="2">The sequence shown here is derived from an EMBL/GenBank/DDBJ whole genome shotgun (WGS) entry which is preliminary data.</text>
</comment>
<gene>
    <name evidence="2" type="ORF">AB2B41_01720</name>
</gene>